<accession>A0A9Q9F2J6</accession>
<evidence type="ECO:0000313" key="1">
    <source>
        <dbReference type="EMBL" id="UTH12899.1"/>
    </source>
</evidence>
<dbReference type="Gene3D" id="3.40.50.720">
    <property type="entry name" value="NAD(P)-binding Rossmann-like Domain"/>
    <property type="match status" value="1"/>
</dbReference>
<evidence type="ECO:0000313" key="2">
    <source>
        <dbReference type="Proteomes" id="UP001057381"/>
    </source>
</evidence>
<protein>
    <submittedName>
        <fullName evidence="1">Uncharacterized protein</fullName>
    </submittedName>
</protein>
<dbReference type="RefSeq" id="WP_254249508.1">
    <property type="nucleotide sequence ID" value="NZ_CP073809.1"/>
</dbReference>
<gene>
    <name evidence="1" type="ORF">KFV11_06345</name>
</gene>
<organism evidence="1 2">
    <name type="scientific">Macrococcus equipercicus</name>
    <dbReference type="NCBI Taxonomy" id="69967"/>
    <lineage>
        <taxon>Bacteria</taxon>
        <taxon>Bacillati</taxon>
        <taxon>Bacillota</taxon>
        <taxon>Bacilli</taxon>
        <taxon>Bacillales</taxon>
        <taxon>Staphylococcaceae</taxon>
        <taxon>Macrococcus</taxon>
    </lineage>
</organism>
<dbReference type="InterPro" id="IPR036291">
    <property type="entry name" value="NAD(P)-bd_dom_sf"/>
</dbReference>
<dbReference type="EMBL" id="CP073809">
    <property type="protein sequence ID" value="UTH12899.1"/>
    <property type="molecule type" value="Genomic_DNA"/>
</dbReference>
<proteinExistence type="predicted"/>
<dbReference type="Proteomes" id="UP001057381">
    <property type="component" value="Chromosome"/>
</dbReference>
<name>A0A9Q9F2J6_9STAP</name>
<dbReference type="AlphaFoldDB" id="A0A9Q9F2J6"/>
<dbReference type="SUPFAM" id="SSF51735">
    <property type="entry name" value="NAD(P)-binding Rossmann-fold domains"/>
    <property type="match status" value="1"/>
</dbReference>
<dbReference type="KEGG" id="mequ:KFV11_06345"/>
<sequence>MGTADQVFLAARYYDVQSLAQRIKDKIRPENHFTSIMAGISIHQIKTMLNTANPVARLMPNTNDRLQHSMTGITFSESFAERHKAENSALEVAEDMQQVTACRKGTNAARNYPNK</sequence>
<reference evidence="1" key="1">
    <citation type="submission" date="2021-04" db="EMBL/GenBank/DDBJ databases">
        <title>Complete Genome Sequences of Macrococcus spp. from dog and cattle.</title>
        <authorList>
            <person name="Schwendener S."/>
            <person name="Perreten V."/>
        </authorList>
    </citation>
    <scope>NUCLEOTIDE SEQUENCE</scope>
    <source>
        <strain evidence="1">Epi0143-OL</strain>
    </source>
</reference>